<dbReference type="Proteomes" id="UP000248553">
    <property type="component" value="Unassembled WGS sequence"/>
</dbReference>
<feature type="signal peptide" evidence="1">
    <location>
        <begin position="1"/>
        <end position="18"/>
    </location>
</feature>
<reference evidence="3" key="1">
    <citation type="submission" date="2018-05" db="EMBL/GenBank/DDBJ databases">
        <authorList>
            <person name="Nie L."/>
        </authorList>
    </citation>
    <scope>NUCLEOTIDE SEQUENCE [LARGE SCALE GENOMIC DNA]</scope>
    <source>
        <strain evidence="3">NL</strain>
    </source>
</reference>
<feature type="chain" id="PRO_5016400113" evidence="1">
    <location>
        <begin position="19"/>
        <end position="200"/>
    </location>
</feature>
<evidence type="ECO:0000313" key="3">
    <source>
        <dbReference type="Proteomes" id="UP000248553"/>
    </source>
</evidence>
<accession>A0A328B5B8</accession>
<dbReference type="RefSeq" id="WP_111480804.1">
    <property type="nucleotide sequence ID" value="NZ_QHKM01000017.1"/>
</dbReference>
<evidence type="ECO:0000256" key="1">
    <source>
        <dbReference type="SAM" id="SignalP"/>
    </source>
</evidence>
<keyword evidence="1" id="KW-0732">Signal</keyword>
<proteinExistence type="predicted"/>
<dbReference type="AlphaFoldDB" id="A0A328B5B8"/>
<dbReference type="OrthoDB" id="5442117at2"/>
<dbReference type="EMBL" id="QHKM01000017">
    <property type="protein sequence ID" value="RAK62077.1"/>
    <property type="molecule type" value="Genomic_DNA"/>
</dbReference>
<comment type="caution">
    <text evidence="2">The sequence shown here is derived from an EMBL/GenBank/DDBJ whole genome shotgun (WGS) entry which is preliminary data.</text>
</comment>
<protein>
    <submittedName>
        <fullName evidence="2">Uncharacterized protein</fullName>
    </submittedName>
</protein>
<organism evidence="2 3">
    <name type="scientific">Hymenobacter edaphi</name>
    <dbReference type="NCBI Taxonomy" id="2211146"/>
    <lineage>
        <taxon>Bacteria</taxon>
        <taxon>Pseudomonadati</taxon>
        <taxon>Bacteroidota</taxon>
        <taxon>Cytophagia</taxon>
        <taxon>Cytophagales</taxon>
        <taxon>Hymenobacteraceae</taxon>
        <taxon>Hymenobacter</taxon>
    </lineage>
</organism>
<sequence length="200" mass="21419">MRLICLLFPTVLALPVAAQHSTSTKNKAAAAPAPASAKVVIAAPTPAPLPPSPQKLDLHYGLRGVRLEADSAAVQGLSYDRHDNGLTYCHRDTDSLSWAGAAVDAPKYAFYRGKLLTLSFTAKGAANSHAVLARLQALYGPGEQKGNGQLRFTWRGEKTLLRYEESSTNNNAVITLTSLPLTIKRQQDVSGVIEQTAANR</sequence>
<name>A0A328B5B8_9BACT</name>
<gene>
    <name evidence="2" type="ORF">DLM85_24375</name>
</gene>
<evidence type="ECO:0000313" key="2">
    <source>
        <dbReference type="EMBL" id="RAK62077.1"/>
    </source>
</evidence>
<keyword evidence="3" id="KW-1185">Reference proteome</keyword>